<dbReference type="Proteomes" id="UP000805649">
    <property type="component" value="Unassembled WGS sequence"/>
</dbReference>
<evidence type="ECO:0000313" key="1">
    <source>
        <dbReference type="EMBL" id="KAL0943869.1"/>
    </source>
</evidence>
<reference evidence="1 2" key="1">
    <citation type="journal article" date="2020" name="Phytopathology">
        <title>Genome Sequence Resources of Colletotrichum truncatum, C. plurivorum, C. musicola, and C. sojae: Four Species Pathogenic to Soybean (Glycine max).</title>
        <authorList>
            <person name="Rogerio F."/>
            <person name="Boufleur T.R."/>
            <person name="Ciampi-Guillardi M."/>
            <person name="Sukno S.A."/>
            <person name="Thon M.R."/>
            <person name="Massola Junior N.S."/>
            <person name="Baroncelli R."/>
        </authorList>
    </citation>
    <scope>NUCLEOTIDE SEQUENCE [LARGE SCALE GENOMIC DNA]</scope>
    <source>
        <strain evidence="1 2">CMES1059</strain>
    </source>
</reference>
<protein>
    <submittedName>
        <fullName evidence="1">Phospholipid-translocating p-type</fullName>
    </submittedName>
</protein>
<comment type="caution">
    <text evidence="1">The sequence shown here is derived from an EMBL/GenBank/DDBJ whole genome shotgun (WGS) entry which is preliminary data.</text>
</comment>
<gene>
    <name evidence="1" type="ORF">CTRU02_201756</name>
</gene>
<accession>A0ACC3ZID2</accession>
<evidence type="ECO:0000313" key="2">
    <source>
        <dbReference type="Proteomes" id="UP000805649"/>
    </source>
</evidence>
<organism evidence="1 2">
    <name type="scientific">Colletotrichum truncatum</name>
    <name type="common">Anthracnose fungus</name>
    <name type="synonym">Colletotrichum capsici</name>
    <dbReference type="NCBI Taxonomy" id="5467"/>
    <lineage>
        <taxon>Eukaryota</taxon>
        <taxon>Fungi</taxon>
        <taxon>Dikarya</taxon>
        <taxon>Ascomycota</taxon>
        <taxon>Pezizomycotina</taxon>
        <taxon>Sordariomycetes</taxon>
        <taxon>Hypocreomycetidae</taxon>
        <taxon>Glomerellales</taxon>
        <taxon>Glomerellaceae</taxon>
        <taxon>Colletotrichum</taxon>
        <taxon>Colletotrichum truncatum species complex</taxon>
    </lineage>
</organism>
<name>A0ACC3ZID2_COLTU</name>
<dbReference type="EMBL" id="VUJX02000001">
    <property type="protein sequence ID" value="KAL0943869.1"/>
    <property type="molecule type" value="Genomic_DNA"/>
</dbReference>
<sequence>MPSSTSYRSADPPGSPANDSDSDLDLDIQELDPATTTTYRSSGIIRNDRQAAEHRSPRIALRNLRMGGSRRAGQKAKGYGELGQNRDGDSEDVQALLGEPEGSSSQYRDGSAGSDDDNSPLLPGGPPARRRSFAGDKFERLTSSLRLPSFMSNSGGQEANNDDAQDQDEDDPSTSRLVAVGSSQSTRFPPNLISNAKYTALTFLPITLYNEFSFFFNMYFLLVALSQAIPALRIGYLTTYIAPLAFVLFITMGKEAYDDIARRRRDNEANAEEYTILTFDEPGRGLGSAQRSHKRLKSDSMRRGKKALNIRDRLSDIQEEEERTEADGGLPPPSSSVREVSRKSRDLKVGDVLKLSKGQRVPADVVILKCITSETTSAAPVIETIAEESLLVDTEDDAPKNASEVKGKETEKDDGGGGGAAGETFIRTDQLDGETDWKLRLASPLSQTLPTEEFVRLRVTGGKPDKKVNEFLGTVELLPTRRDTQGQQGTLDGEEEVSAPLSIDNTAWANTVIASSATTLAVIMYTGPQTRSALSTAPSRSKTGLLEYEINSLTKILCALTLALSIILVALEGFSNTEGNVWYIKIMRFLVLFSTIVPISLRVNLDMGKSAYSWFIQRDPGIPGAVVRTSTIPEDLGRIEYLLSDKTGTLTQNEMEMRKIHVGTVSYANEAMDEVNSYVRQAFHIQPTTDPSSQTALITPSSTVSNSANVGATRTRREIGSRVRDVVLALALCHNVTPTTEEEDGKTIVSYQASSPDEIAIVRWTESVGLRLAYRDRKSMVLESTDTGREVVRVRILDVFPFTSEGKRMGIIVQFYEQTQSTVPNLANSEIWFYQKGADTVMSSIVAENDWLDEETANMAREGLRTLVVGRKRLSYEQYQEFSSSYQAASLAISGRDAGMQRVVSHHLERDLELLGVTGVEDKLQKDVKPSLELLRNAGIKIWMLTGDKVETARCVAVSSKLVARGQYIYTVAKLKKKDNAQDHLDFLRGKTDSCLLIDGESLALFLTHFRIDFVSVAVQLPTVVACRCSPTQKAEIAKLIKEYTKKRVCCIGDGGNDVSMIQAADVGVGIVGKEGRQASLAADFSIEHFFHLTKLLVWHGRNSYKRSAKLAQFVIHRGLIIAVCQTMYSIAIKFEPEGLYKDWLLVGYATLYTAFPVLSLVLDKDVDENLANLYPELYKELTSGRSLSYRTFFVWVLVSIYQGCTIQGLSQLLTEVDGPKMVAVSYTVLVLNELLMVAIEITTWHPLMILSIVGTFLIYVGSVPFLGGYFDLKFIITLGFIWRVLAIGAISLIPTYAVKLIRRTMKPPSYRKVQST</sequence>
<keyword evidence="2" id="KW-1185">Reference proteome</keyword>
<proteinExistence type="predicted"/>